<sequence length="182" mass="20171">VARPRTCRIHSVRRARSDDGGAVKFRALLYRADAPRRKETTRSSGAAADARLPQQGRRHRGGDGREARRLQPQSGDGAAPLYRGEARRALLPLAPPARHGEAPRSLHLHQVRRHGGPRRGAPRDPAGDGRSALGGRGLLKHRRASTPAPEYRHERTMREVDALRHAGRVRRVRAAGLRQGYF</sequence>
<dbReference type="EMBL" id="CASHTH010004086">
    <property type="protein sequence ID" value="CAI8053310.1"/>
    <property type="molecule type" value="Genomic_DNA"/>
</dbReference>
<feature type="non-terminal residue" evidence="2">
    <location>
        <position position="1"/>
    </location>
</feature>
<feature type="region of interest" description="Disordered" evidence="1">
    <location>
        <begin position="96"/>
        <end position="152"/>
    </location>
</feature>
<feature type="compositionally biased region" description="Basic residues" evidence="1">
    <location>
        <begin position="106"/>
        <end position="117"/>
    </location>
</feature>
<name>A0AA35TRZ9_GEOBA</name>
<feature type="region of interest" description="Disordered" evidence="1">
    <location>
        <begin position="34"/>
        <end position="81"/>
    </location>
</feature>
<keyword evidence="3" id="KW-1185">Reference proteome</keyword>
<evidence type="ECO:0000313" key="3">
    <source>
        <dbReference type="Proteomes" id="UP001174909"/>
    </source>
</evidence>
<protein>
    <submittedName>
        <fullName evidence="2">Uncharacterized protein</fullName>
    </submittedName>
</protein>
<reference evidence="2" key="1">
    <citation type="submission" date="2023-03" db="EMBL/GenBank/DDBJ databases">
        <authorList>
            <person name="Steffen K."/>
            <person name="Cardenas P."/>
        </authorList>
    </citation>
    <scope>NUCLEOTIDE SEQUENCE</scope>
</reference>
<organism evidence="2 3">
    <name type="scientific">Geodia barretti</name>
    <name type="common">Barrett's horny sponge</name>
    <dbReference type="NCBI Taxonomy" id="519541"/>
    <lineage>
        <taxon>Eukaryota</taxon>
        <taxon>Metazoa</taxon>
        <taxon>Porifera</taxon>
        <taxon>Demospongiae</taxon>
        <taxon>Heteroscleromorpha</taxon>
        <taxon>Tetractinellida</taxon>
        <taxon>Astrophorina</taxon>
        <taxon>Geodiidae</taxon>
        <taxon>Geodia</taxon>
    </lineage>
</organism>
<comment type="caution">
    <text evidence="2">The sequence shown here is derived from an EMBL/GenBank/DDBJ whole genome shotgun (WGS) entry which is preliminary data.</text>
</comment>
<evidence type="ECO:0000256" key="1">
    <source>
        <dbReference type="SAM" id="MobiDB-lite"/>
    </source>
</evidence>
<gene>
    <name evidence="2" type="ORF">GBAR_LOCUS29146</name>
</gene>
<dbReference type="AlphaFoldDB" id="A0AA35TRZ9"/>
<accession>A0AA35TRZ9</accession>
<evidence type="ECO:0000313" key="2">
    <source>
        <dbReference type="EMBL" id="CAI8053310.1"/>
    </source>
</evidence>
<dbReference type="Proteomes" id="UP001174909">
    <property type="component" value="Unassembled WGS sequence"/>
</dbReference>
<proteinExistence type="predicted"/>